<feature type="signal peptide" evidence="10">
    <location>
        <begin position="1"/>
        <end position="21"/>
    </location>
</feature>
<keyword evidence="12" id="KW-1185">Reference proteome</keyword>
<evidence type="ECO:0000256" key="4">
    <source>
        <dbReference type="ARBA" id="ARBA00022692"/>
    </source>
</evidence>
<dbReference type="EMBL" id="JAUSVK010000001">
    <property type="protein sequence ID" value="MDQ0395105.1"/>
    <property type="molecule type" value="Genomic_DNA"/>
</dbReference>
<feature type="chain" id="PRO_5045606173" evidence="10">
    <location>
        <begin position="22"/>
        <end position="446"/>
    </location>
</feature>
<protein>
    <submittedName>
        <fullName evidence="11">Branched-subunit amino acid ABC-type transport system permease component</fullName>
    </submittedName>
</protein>
<comment type="subcellular location">
    <subcellularLocation>
        <location evidence="1">Cell membrane</location>
        <topology evidence="1">Multi-pass membrane protein</topology>
    </subcellularLocation>
</comment>
<comment type="similarity">
    <text evidence="8">Belongs to the binding-protein-dependent transport system permease family. LivHM subfamily.</text>
</comment>
<evidence type="ECO:0000256" key="8">
    <source>
        <dbReference type="ARBA" id="ARBA00037998"/>
    </source>
</evidence>
<feature type="transmembrane region" description="Helical" evidence="9">
    <location>
        <begin position="419"/>
        <end position="439"/>
    </location>
</feature>
<dbReference type="PROSITE" id="PS51257">
    <property type="entry name" value="PROKAR_LIPOPROTEIN"/>
    <property type="match status" value="1"/>
</dbReference>
<dbReference type="PANTHER" id="PTHR11795:SF445">
    <property type="entry name" value="AMINO ACID ABC TRANSPORTER PERMEASE PROTEIN"/>
    <property type="match status" value="1"/>
</dbReference>
<evidence type="ECO:0000256" key="1">
    <source>
        <dbReference type="ARBA" id="ARBA00004651"/>
    </source>
</evidence>
<dbReference type="Proteomes" id="UP001237448">
    <property type="component" value="Unassembled WGS sequence"/>
</dbReference>
<evidence type="ECO:0000256" key="3">
    <source>
        <dbReference type="ARBA" id="ARBA00022475"/>
    </source>
</evidence>
<evidence type="ECO:0000256" key="2">
    <source>
        <dbReference type="ARBA" id="ARBA00022448"/>
    </source>
</evidence>
<proteinExistence type="inferred from homology"/>
<keyword evidence="10" id="KW-0732">Signal</keyword>
<organism evidence="11 12">
    <name type="scientific">Labrys monachus</name>
    <dbReference type="NCBI Taxonomy" id="217067"/>
    <lineage>
        <taxon>Bacteria</taxon>
        <taxon>Pseudomonadati</taxon>
        <taxon>Pseudomonadota</taxon>
        <taxon>Alphaproteobacteria</taxon>
        <taxon>Hyphomicrobiales</taxon>
        <taxon>Xanthobacteraceae</taxon>
        <taxon>Labrys</taxon>
    </lineage>
</organism>
<dbReference type="Pfam" id="PF02653">
    <property type="entry name" value="BPD_transp_2"/>
    <property type="match status" value="1"/>
</dbReference>
<dbReference type="RefSeq" id="WP_307433427.1">
    <property type="nucleotide sequence ID" value="NZ_JAUSVK010000001.1"/>
</dbReference>
<feature type="transmembrane region" description="Helical" evidence="9">
    <location>
        <begin position="339"/>
        <end position="362"/>
    </location>
</feature>
<feature type="transmembrane region" description="Helical" evidence="9">
    <location>
        <begin position="292"/>
        <end position="311"/>
    </location>
</feature>
<evidence type="ECO:0000313" key="12">
    <source>
        <dbReference type="Proteomes" id="UP001237448"/>
    </source>
</evidence>
<dbReference type="InterPro" id="IPR001851">
    <property type="entry name" value="ABC_transp_permease"/>
</dbReference>
<evidence type="ECO:0000256" key="5">
    <source>
        <dbReference type="ARBA" id="ARBA00022970"/>
    </source>
</evidence>
<evidence type="ECO:0000313" key="11">
    <source>
        <dbReference type="EMBL" id="MDQ0395105.1"/>
    </source>
</evidence>
<name>A0ABU0FKH8_9HYPH</name>
<keyword evidence="2" id="KW-0813">Transport</keyword>
<accession>A0ABU0FKH8</accession>
<dbReference type="CDD" id="cd06582">
    <property type="entry name" value="TM_PBP1_LivH_like"/>
    <property type="match status" value="1"/>
</dbReference>
<feature type="transmembrane region" description="Helical" evidence="9">
    <location>
        <begin position="179"/>
        <end position="198"/>
    </location>
</feature>
<reference evidence="11 12" key="1">
    <citation type="submission" date="2023-07" db="EMBL/GenBank/DDBJ databases">
        <title>Genomic Encyclopedia of Type Strains, Phase IV (KMG-IV): sequencing the most valuable type-strain genomes for metagenomic binning, comparative biology and taxonomic classification.</title>
        <authorList>
            <person name="Goeker M."/>
        </authorList>
    </citation>
    <scope>NUCLEOTIDE SEQUENCE [LARGE SCALE GENOMIC DNA]</scope>
    <source>
        <strain evidence="11 12">DSM 5896</strain>
    </source>
</reference>
<feature type="transmembrane region" description="Helical" evidence="9">
    <location>
        <begin position="243"/>
        <end position="262"/>
    </location>
</feature>
<keyword evidence="4 9" id="KW-0812">Transmembrane</keyword>
<keyword evidence="3" id="KW-1003">Cell membrane</keyword>
<feature type="transmembrane region" description="Helical" evidence="9">
    <location>
        <begin position="155"/>
        <end position="172"/>
    </location>
</feature>
<gene>
    <name evidence="11" type="ORF">J3R73_004897</name>
</gene>
<evidence type="ECO:0000256" key="7">
    <source>
        <dbReference type="ARBA" id="ARBA00023136"/>
    </source>
</evidence>
<evidence type="ECO:0000256" key="10">
    <source>
        <dbReference type="SAM" id="SignalP"/>
    </source>
</evidence>
<keyword evidence="5" id="KW-0029">Amino-acid transport</keyword>
<evidence type="ECO:0000256" key="9">
    <source>
        <dbReference type="SAM" id="Phobius"/>
    </source>
</evidence>
<feature type="transmembrane region" description="Helical" evidence="9">
    <location>
        <begin position="204"/>
        <end position="223"/>
    </location>
</feature>
<dbReference type="InterPro" id="IPR052157">
    <property type="entry name" value="BCAA_transport_permease"/>
</dbReference>
<keyword evidence="7 9" id="KW-0472">Membrane</keyword>
<dbReference type="PANTHER" id="PTHR11795">
    <property type="entry name" value="BRANCHED-CHAIN AMINO ACID TRANSPORT SYSTEM PERMEASE PROTEIN LIVH"/>
    <property type="match status" value="1"/>
</dbReference>
<sequence length="446" mass="47377">MIQRIAVLLLLALGLAGCGDALDPDQVRACRQTLPAVSLDATSITVTHVAPAGPPGMIRIDYRTIEAGREHHHLVICGFGPSPEDRDGTELNRLSTEDRAYSPIGLHILKRYWLDRHEDSSLADPGPGDTQADVPEIASSLAYFMQSFCNGVPNTAITMLIAVAYALIYGLVGRINFTFGDFAALGSFATVSVLLFAAATSPTASVLVVLVGLCLAIGLAVFWGNVVERLVFAPLAFRRGQSVLIATVAVSLIMQEVMRMATRSRNPWAHPLLNDPIPLARAGEFIVDVTPMQILIGAMVPVLSLTVVGLMRRSDFGRRWRATADDPVMANLMGISSRAMLAQTFALATALAGLGGFIMTVYYGGADYSIGTMLGLKGLVAAVVGGIGSIEGALLGGFALGLFEVAWSAYLPIDYRDIAVMILLVATLVFRPGGLLGLAEARPRQV</sequence>
<keyword evidence="6 9" id="KW-1133">Transmembrane helix</keyword>
<evidence type="ECO:0000256" key="6">
    <source>
        <dbReference type="ARBA" id="ARBA00022989"/>
    </source>
</evidence>
<comment type="caution">
    <text evidence="11">The sequence shown here is derived from an EMBL/GenBank/DDBJ whole genome shotgun (WGS) entry which is preliminary data.</text>
</comment>